<dbReference type="EMBL" id="AKWD02000011">
    <property type="protein sequence ID" value="EMO55221.1"/>
    <property type="molecule type" value="Genomic_DNA"/>
</dbReference>
<dbReference type="GO" id="GO:0005524">
    <property type="term" value="F:ATP binding"/>
    <property type="evidence" value="ECO:0007669"/>
    <property type="project" value="UniProtKB-KW"/>
</dbReference>
<feature type="transmembrane region" description="Helical" evidence="8">
    <location>
        <begin position="34"/>
        <end position="56"/>
    </location>
</feature>
<evidence type="ECO:0000256" key="8">
    <source>
        <dbReference type="SAM" id="Phobius"/>
    </source>
</evidence>
<sequence>MFLERVERRGKRMKFSGLTNHIYKDRDYLTRNRAFHLFIFNVVSILLGVSVNFYVWFVKGNLLRPGFLIIMIASTVSLFFLLRKKFELALKIVLIASVIAVSIGWFFGLSQGNSPLDEGNKNIVLAIFIMIFLYFANVKRTLLIAVYCFALIFMEELLMQQNHESIHMVDRIALFFMFSVISIIAVKTLHGSIEEKNELIQEIHHRVRNNLQVLSGLVEMHSHSDQGNIRNILSDFQNRILAISEVHNYLYKSENYFDIDFSEVIEKIVINLVHKFGKQSVKIENLTEQVFLRIEYAIPCAMIFSELLSNSLKHAFSSDVGKVVIRFHKEGNKYRLQIEDDGSGISDSKTWLKPKTSGFELIQLLTKQIKGNFQILSDSGSTAVLEFNVQAY</sequence>
<evidence type="ECO:0000259" key="9">
    <source>
        <dbReference type="Pfam" id="PF02518"/>
    </source>
</evidence>
<evidence type="ECO:0000313" key="12">
    <source>
        <dbReference type="Proteomes" id="UP000012112"/>
    </source>
</evidence>
<proteinExistence type="predicted"/>
<keyword evidence="7" id="KW-0067">ATP-binding</keyword>
<dbReference type="GO" id="GO:0004673">
    <property type="term" value="F:protein histidine kinase activity"/>
    <property type="evidence" value="ECO:0007669"/>
    <property type="project" value="UniProtKB-EC"/>
</dbReference>
<gene>
    <name evidence="11" type="ORF">LEP1GSC172_2276</name>
</gene>
<keyword evidence="4" id="KW-0808">Transferase</keyword>
<evidence type="ECO:0000256" key="1">
    <source>
        <dbReference type="ARBA" id="ARBA00000085"/>
    </source>
</evidence>
<dbReference type="AlphaFoldDB" id="M6VJJ9"/>
<dbReference type="EC" id="2.7.13.3" evidence="2"/>
<dbReference type="Pfam" id="PF02518">
    <property type="entry name" value="HATPase_c"/>
    <property type="match status" value="1"/>
</dbReference>
<dbReference type="InterPro" id="IPR011495">
    <property type="entry name" value="Sig_transdc_His_kin_sub2_dim/P"/>
</dbReference>
<reference evidence="11 12" key="1">
    <citation type="submission" date="2013-01" db="EMBL/GenBank/DDBJ databases">
        <authorList>
            <person name="Harkins D.M."/>
            <person name="Durkin A.S."/>
            <person name="Brinkac L.M."/>
            <person name="Haft D.H."/>
            <person name="Selengut J.D."/>
            <person name="Sanka R."/>
            <person name="DePew J."/>
            <person name="Purushe J."/>
            <person name="Matthias M.A."/>
            <person name="Vinetz J.M."/>
            <person name="Sutton G.G."/>
            <person name="Nierman W.C."/>
            <person name="Fouts D.E."/>
        </authorList>
    </citation>
    <scope>NUCLEOTIDE SEQUENCE [LARGE SCALE GENOMIC DNA]</scope>
    <source>
        <strain evidence="11 12">HAI1536</strain>
    </source>
</reference>
<name>M6VJJ9_9LEPT</name>
<feature type="transmembrane region" description="Helical" evidence="8">
    <location>
        <begin position="88"/>
        <end position="107"/>
    </location>
</feature>
<feature type="transmembrane region" description="Helical" evidence="8">
    <location>
        <begin position="119"/>
        <end position="135"/>
    </location>
</feature>
<comment type="caution">
    <text evidence="11">The sequence shown here is derived from an EMBL/GenBank/DDBJ whole genome shotgun (WGS) entry which is preliminary data.</text>
</comment>
<feature type="domain" description="Signal transduction histidine kinase subgroup 2 dimerisation and phosphoacceptor" evidence="10">
    <location>
        <begin position="202"/>
        <end position="274"/>
    </location>
</feature>
<evidence type="ECO:0000256" key="2">
    <source>
        <dbReference type="ARBA" id="ARBA00012438"/>
    </source>
</evidence>
<dbReference type="STRING" id="28182.GCA_001568325_02231"/>
<keyword evidence="8" id="KW-0812">Transmembrane</keyword>
<accession>M6VJJ9</accession>
<evidence type="ECO:0000313" key="11">
    <source>
        <dbReference type="EMBL" id="EMO55221.1"/>
    </source>
</evidence>
<evidence type="ECO:0000256" key="7">
    <source>
        <dbReference type="ARBA" id="ARBA00022840"/>
    </source>
</evidence>
<evidence type="ECO:0000259" key="10">
    <source>
        <dbReference type="Pfam" id="PF07568"/>
    </source>
</evidence>
<organism evidence="11 12">
    <name type="scientific">Leptospira noguchii</name>
    <dbReference type="NCBI Taxonomy" id="28182"/>
    <lineage>
        <taxon>Bacteria</taxon>
        <taxon>Pseudomonadati</taxon>
        <taxon>Spirochaetota</taxon>
        <taxon>Spirochaetia</taxon>
        <taxon>Leptospirales</taxon>
        <taxon>Leptospiraceae</taxon>
        <taxon>Leptospira</taxon>
    </lineage>
</organism>
<dbReference type="InterPro" id="IPR036890">
    <property type="entry name" value="HATPase_C_sf"/>
</dbReference>
<dbReference type="Pfam" id="PF07568">
    <property type="entry name" value="HisKA_2"/>
    <property type="match status" value="1"/>
</dbReference>
<keyword evidence="6 11" id="KW-0418">Kinase</keyword>
<dbReference type="Gene3D" id="3.30.450.20">
    <property type="entry name" value="PAS domain"/>
    <property type="match status" value="1"/>
</dbReference>
<evidence type="ECO:0000256" key="4">
    <source>
        <dbReference type="ARBA" id="ARBA00022679"/>
    </source>
</evidence>
<keyword evidence="5" id="KW-0547">Nucleotide-binding</keyword>
<evidence type="ECO:0000256" key="5">
    <source>
        <dbReference type="ARBA" id="ARBA00022741"/>
    </source>
</evidence>
<feature type="domain" description="Histidine kinase/HSP90-like ATPase" evidence="9">
    <location>
        <begin position="301"/>
        <end position="382"/>
    </location>
</feature>
<dbReference type="PANTHER" id="PTHR41523:SF8">
    <property type="entry name" value="ETHYLENE RESPONSE SENSOR PROTEIN"/>
    <property type="match status" value="1"/>
</dbReference>
<dbReference type="SUPFAM" id="SSF55874">
    <property type="entry name" value="ATPase domain of HSP90 chaperone/DNA topoisomerase II/histidine kinase"/>
    <property type="match status" value="1"/>
</dbReference>
<keyword evidence="3" id="KW-0597">Phosphoprotein</keyword>
<dbReference type="Gene3D" id="3.30.565.10">
    <property type="entry name" value="Histidine kinase-like ATPase, C-terminal domain"/>
    <property type="match status" value="1"/>
</dbReference>
<comment type="catalytic activity">
    <reaction evidence="1">
        <text>ATP + protein L-histidine = ADP + protein N-phospho-L-histidine.</text>
        <dbReference type="EC" id="2.7.13.3"/>
    </reaction>
</comment>
<dbReference type="Proteomes" id="UP000012112">
    <property type="component" value="Unassembled WGS sequence"/>
</dbReference>
<protein>
    <recommendedName>
        <fullName evidence="2">histidine kinase</fullName>
        <ecNumber evidence="2">2.7.13.3</ecNumber>
    </recommendedName>
</protein>
<feature type="transmembrane region" description="Helical" evidence="8">
    <location>
        <begin position="62"/>
        <end position="81"/>
    </location>
</feature>
<keyword evidence="8" id="KW-1133">Transmembrane helix</keyword>
<dbReference type="InterPro" id="IPR003594">
    <property type="entry name" value="HATPase_dom"/>
</dbReference>
<evidence type="ECO:0000256" key="6">
    <source>
        <dbReference type="ARBA" id="ARBA00022777"/>
    </source>
</evidence>
<keyword evidence="8" id="KW-0472">Membrane</keyword>
<evidence type="ECO:0000256" key="3">
    <source>
        <dbReference type="ARBA" id="ARBA00022553"/>
    </source>
</evidence>
<dbReference type="PANTHER" id="PTHR41523">
    <property type="entry name" value="TWO-COMPONENT SYSTEM SENSOR PROTEIN"/>
    <property type="match status" value="1"/>
</dbReference>
<feature type="transmembrane region" description="Helical" evidence="8">
    <location>
        <begin position="172"/>
        <end position="189"/>
    </location>
</feature>